<feature type="region of interest" description="Disordered" evidence="1">
    <location>
        <begin position="322"/>
        <end position="396"/>
    </location>
</feature>
<reference evidence="3 4" key="1">
    <citation type="submission" date="2019-07" db="EMBL/GenBank/DDBJ databases">
        <title>Rhodotorula toruloides NBRC10032 genome sequencing.</title>
        <authorList>
            <person name="Shida Y."/>
            <person name="Takaku H."/>
            <person name="Ogasawara W."/>
            <person name="Mori K."/>
        </authorList>
    </citation>
    <scope>NUCLEOTIDE SEQUENCE [LARGE SCALE GENOMIC DNA]</scope>
    <source>
        <strain evidence="3 4">NBRC10032</strain>
    </source>
</reference>
<dbReference type="SMART" id="SM01100">
    <property type="entry name" value="CRAL_TRIO_N"/>
    <property type="match status" value="1"/>
</dbReference>
<dbReference type="InterPro" id="IPR051026">
    <property type="entry name" value="PI/PC_transfer"/>
</dbReference>
<dbReference type="InterPro" id="IPR036273">
    <property type="entry name" value="CRAL/TRIO_N_dom_sf"/>
</dbReference>
<organism evidence="3 4">
    <name type="scientific">Rhodotorula toruloides</name>
    <name type="common">Yeast</name>
    <name type="synonym">Rhodosporidium toruloides</name>
    <dbReference type="NCBI Taxonomy" id="5286"/>
    <lineage>
        <taxon>Eukaryota</taxon>
        <taxon>Fungi</taxon>
        <taxon>Dikarya</taxon>
        <taxon>Basidiomycota</taxon>
        <taxon>Pucciniomycotina</taxon>
        <taxon>Microbotryomycetes</taxon>
        <taxon>Sporidiobolales</taxon>
        <taxon>Sporidiobolaceae</taxon>
        <taxon>Rhodotorula</taxon>
    </lineage>
</organism>
<evidence type="ECO:0000256" key="1">
    <source>
        <dbReference type="SAM" id="MobiDB-lite"/>
    </source>
</evidence>
<sequence>MPSAPPAEQLLERLPTRTLLEGHLGHLSSQQQTTLEQFKQRLEEKGYYTPARDGRKASHDDNTLVRFLRARKFDIHGAYEQFTAAEDWRKEQRVDELYDTFPLDEFEMARELYPQWTGRRDKQGLPLYVFQVSALTREKTDSYARSSTRLEPRMFALYEHMLSFVLPLASSTPRPHPESPISGSSTIVDVSNVSLRRFWNLREHMQRASVLATARYPETLGSIYLVGAPSFFGVVWSWIKQWFDPNTVSKIHILSPSALTSTLSQHIPLSSIPRKYGGTLDWSFGDPGPILDEETRGVMGLREGEECPRGPVRWADGKVRVVGGKGRSEEEKTRWEERRVKGGDAPKVNGAVNGDADGNASGEAAETGQEEHEEETTPASITPTASNGLTSPTYLNAPSPSTIAPVSLASDAAAPSADKAVVDAPLASRSTTLPPPLTNTTLPPSAFAPTPDSDGTDTHEKEEAHDIHVAARENPGAPVKELARVLEGTGL</sequence>
<evidence type="ECO:0000313" key="4">
    <source>
        <dbReference type="Proteomes" id="UP000321518"/>
    </source>
</evidence>
<feature type="compositionally biased region" description="Basic and acidic residues" evidence="1">
    <location>
        <begin position="326"/>
        <end position="344"/>
    </location>
</feature>
<dbReference type="AlphaFoldDB" id="A0A511KIJ3"/>
<dbReference type="PROSITE" id="PS50191">
    <property type="entry name" value="CRAL_TRIO"/>
    <property type="match status" value="1"/>
</dbReference>
<dbReference type="Pfam" id="PF00650">
    <property type="entry name" value="CRAL_TRIO"/>
    <property type="match status" value="1"/>
</dbReference>
<comment type="caution">
    <text evidence="3">The sequence shown here is derived from an EMBL/GenBank/DDBJ whole genome shotgun (WGS) entry which is preliminary data.</text>
</comment>
<dbReference type="Proteomes" id="UP000321518">
    <property type="component" value="Unassembled WGS sequence"/>
</dbReference>
<dbReference type="EMBL" id="BJWK01000010">
    <property type="protein sequence ID" value="GEM10193.1"/>
    <property type="molecule type" value="Genomic_DNA"/>
</dbReference>
<dbReference type="PANTHER" id="PTHR45657">
    <property type="entry name" value="CRAL-TRIO DOMAIN-CONTAINING PROTEIN YKL091C-RELATED"/>
    <property type="match status" value="1"/>
</dbReference>
<proteinExistence type="predicted"/>
<gene>
    <name evidence="3" type="ORF">Rt10032_c10g4210</name>
</gene>
<dbReference type="InterPro" id="IPR036865">
    <property type="entry name" value="CRAL-TRIO_dom_sf"/>
</dbReference>
<feature type="domain" description="CRAL-TRIO" evidence="2">
    <location>
        <begin position="105"/>
        <end position="284"/>
    </location>
</feature>
<evidence type="ECO:0000313" key="3">
    <source>
        <dbReference type="EMBL" id="GEM10193.1"/>
    </source>
</evidence>
<dbReference type="OrthoDB" id="30289at2759"/>
<name>A0A511KIJ3_RHOTO</name>
<protein>
    <submittedName>
        <fullName evidence="3">Phosphatidylinositol transporter</fullName>
    </submittedName>
</protein>
<dbReference type="Gene3D" id="1.10.8.20">
    <property type="entry name" value="N-terminal domain of phosphatidylinositol transfer protein sec14p"/>
    <property type="match status" value="1"/>
</dbReference>
<dbReference type="InterPro" id="IPR011074">
    <property type="entry name" value="CRAL/TRIO_N_dom"/>
</dbReference>
<feature type="region of interest" description="Disordered" evidence="1">
    <location>
        <begin position="427"/>
        <end position="463"/>
    </location>
</feature>
<accession>A0A511KIJ3</accession>
<dbReference type="CDD" id="cd00170">
    <property type="entry name" value="SEC14"/>
    <property type="match status" value="1"/>
</dbReference>
<dbReference type="SUPFAM" id="SSF46938">
    <property type="entry name" value="CRAL/TRIO N-terminal domain"/>
    <property type="match status" value="1"/>
</dbReference>
<dbReference type="SUPFAM" id="SSF52087">
    <property type="entry name" value="CRAL/TRIO domain"/>
    <property type="match status" value="1"/>
</dbReference>
<dbReference type="SMART" id="SM00516">
    <property type="entry name" value="SEC14"/>
    <property type="match status" value="1"/>
</dbReference>
<dbReference type="Gene3D" id="3.40.525.10">
    <property type="entry name" value="CRAL-TRIO lipid binding domain"/>
    <property type="match status" value="1"/>
</dbReference>
<dbReference type="Pfam" id="PF03765">
    <property type="entry name" value="CRAL_TRIO_N"/>
    <property type="match status" value="1"/>
</dbReference>
<evidence type="ECO:0000259" key="2">
    <source>
        <dbReference type="PROSITE" id="PS50191"/>
    </source>
</evidence>
<feature type="compositionally biased region" description="Polar residues" evidence="1">
    <location>
        <begin position="380"/>
        <end position="396"/>
    </location>
</feature>
<dbReference type="PANTHER" id="PTHR45657:SF3">
    <property type="entry name" value="TRANSPORTER, PUTATIVE (AFU_ORTHOLOGUE AFUA_5G09260)-RELATED"/>
    <property type="match status" value="1"/>
</dbReference>
<dbReference type="InterPro" id="IPR001251">
    <property type="entry name" value="CRAL-TRIO_dom"/>
</dbReference>